<dbReference type="Gene3D" id="3.40.50.300">
    <property type="entry name" value="P-loop containing nucleotide triphosphate hydrolases"/>
    <property type="match status" value="1"/>
</dbReference>
<dbReference type="EMBL" id="SMKR01000046">
    <property type="protein sequence ID" value="TDD26538.1"/>
    <property type="molecule type" value="Genomic_DNA"/>
</dbReference>
<dbReference type="SUPFAM" id="SSF52540">
    <property type="entry name" value="P-loop containing nucleoside triphosphate hydrolases"/>
    <property type="match status" value="1"/>
</dbReference>
<evidence type="ECO:0000313" key="2">
    <source>
        <dbReference type="Proteomes" id="UP000295172"/>
    </source>
</evidence>
<dbReference type="OrthoDB" id="4926055at2"/>
<dbReference type="InterPro" id="IPR027417">
    <property type="entry name" value="P-loop_NTPase"/>
</dbReference>
<organism evidence="1 2">
    <name type="scientific">Kribbella turkmenica</name>
    <dbReference type="NCBI Taxonomy" id="2530375"/>
    <lineage>
        <taxon>Bacteria</taxon>
        <taxon>Bacillati</taxon>
        <taxon>Actinomycetota</taxon>
        <taxon>Actinomycetes</taxon>
        <taxon>Propionibacteriales</taxon>
        <taxon>Kribbellaceae</taxon>
        <taxon>Kribbella</taxon>
    </lineage>
</organism>
<accession>A0A4R4X7V8</accession>
<keyword evidence="2" id="KW-1185">Reference proteome</keyword>
<dbReference type="AlphaFoldDB" id="A0A4R4X7V8"/>
<name>A0A4R4X7V8_9ACTN</name>
<evidence type="ECO:0000313" key="1">
    <source>
        <dbReference type="EMBL" id="TDD26538.1"/>
    </source>
</evidence>
<reference evidence="1 2" key="1">
    <citation type="submission" date="2019-02" db="EMBL/GenBank/DDBJ databases">
        <title>Draft genome sequences of novel Actinobacteria.</title>
        <authorList>
            <person name="Sahin N."/>
            <person name="Ay H."/>
            <person name="Saygin H."/>
        </authorList>
    </citation>
    <scope>NUCLEOTIDE SEQUENCE [LARGE SCALE GENOMIC DNA]</scope>
    <source>
        <strain evidence="1 2">16K104</strain>
    </source>
</reference>
<proteinExistence type="predicted"/>
<dbReference type="Proteomes" id="UP000295172">
    <property type="component" value="Unassembled WGS sequence"/>
</dbReference>
<sequence>MTNHRPGCELAGLTYFETAGMTCRCERSHVPEVFPGNGEQITLRRARITWAVDIEPRRVVWAWKDGDHGRIPAGSLSIAAGREGTGKSSFGLWEAAHVTRGTLPGSLYGQPARVLYVAVEDSWQYTVVPRLVAAGADLEMVGRFDVVNHEDDEISLSLPHDNDLLEQTITDYGVKLVLIDPIMSVLGDSINASRSREVRRALDPLAKIADRTGCLIQGIAHFNKASGGDPSSRIQESSAFKDVPRSVFVFAKDDDGRVMTQSKNSLGRDDLPSLAYTIEETLISTKEGTTTTGRFVFTGESDRSVSDLLRDAGGDDQTERDEAVEWLVDYISSNGGTANAGEAIKAAAGVGIAKTTLTRARAKAKVRSEKSGMHGGWVWILAESMSHGVTEPPRRIHEEPEESIFPNVDSSVPSVDSSAPDCTECDHLRERYGDHMRCWQHQEAS</sequence>
<dbReference type="Pfam" id="PF13481">
    <property type="entry name" value="AAA_25"/>
    <property type="match status" value="1"/>
</dbReference>
<comment type="caution">
    <text evidence="1">The sequence shown here is derived from an EMBL/GenBank/DDBJ whole genome shotgun (WGS) entry which is preliminary data.</text>
</comment>
<gene>
    <name evidence="1" type="ORF">E1218_13055</name>
</gene>
<protein>
    <submittedName>
        <fullName evidence="1">AAA family ATPase</fullName>
    </submittedName>
</protein>